<organism evidence="1 2">
    <name type="scientific">Novipirellula caenicola</name>
    <dbReference type="NCBI Taxonomy" id="1536901"/>
    <lineage>
        <taxon>Bacteria</taxon>
        <taxon>Pseudomonadati</taxon>
        <taxon>Planctomycetota</taxon>
        <taxon>Planctomycetia</taxon>
        <taxon>Pirellulales</taxon>
        <taxon>Pirellulaceae</taxon>
        <taxon>Novipirellula</taxon>
    </lineage>
</organism>
<gene>
    <name evidence="1" type="ORF">Rcae01_03214</name>
</gene>
<dbReference type="Gene3D" id="1.25.40.10">
    <property type="entry name" value="Tetratricopeptide repeat domain"/>
    <property type="match status" value="1"/>
</dbReference>
<evidence type="ECO:0000313" key="2">
    <source>
        <dbReference type="Proteomes" id="UP001416858"/>
    </source>
</evidence>
<evidence type="ECO:0008006" key="3">
    <source>
        <dbReference type="Google" id="ProtNLM"/>
    </source>
</evidence>
<dbReference type="Proteomes" id="UP001416858">
    <property type="component" value="Unassembled WGS sequence"/>
</dbReference>
<dbReference type="SUPFAM" id="SSF48452">
    <property type="entry name" value="TPR-like"/>
    <property type="match status" value="1"/>
</dbReference>
<sequence length="445" mass="51078">MAKTDLFPIIRVCTRGGNRIPVRFRIELVVVLVLCGFIHPNPSHSQPPMQKDGKIAALQGIHREFHQHQQRKPLLAQELQRIQSTLRETERDFESVREEALKKQISWQLLQIEEDQRLAELEASDIPLFDIRNRRIVGRRTNLTDQASPNDRLILLNLQLTQNDQIASAAALSQLDAASRLVIQRRLKAFQDGAKWQQDVIQWRQQGPQFFERYWRFTDPSRIWTRSECESLLSTFQTDAIDDYPAIIAEALLQERIGYHDEALEKLNFVIQANTPLHFLAIAARSTVYTSLGETRKAKMDMLTAYKADRANPYIRFLRARQLAAAEDLSTAESELSGLLKTPELELDARRLLAVIYSLRASDIPRLAFKAKEQAMLVSEFSKDADWYSQLLLAIASSVSDEPNFAALYADKSVWLAHDEQKAFAESIAKTIKTNAPLQWNFQRR</sequence>
<proteinExistence type="predicted"/>
<accession>A0ABP9VVC4</accession>
<protein>
    <recommendedName>
        <fullName evidence="3">Anaphase-promoting complex, cyclosome, subunit 3</fullName>
    </recommendedName>
</protein>
<keyword evidence="2" id="KW-1185">Reference proteome</keyword>
<dbReference type="InterPro" id="IPR011990">
    <property type="entry name" value="TPR-like_helical_dom_sf"/>
</dbReference>
<evidence type="ECO:0000313" key="1">
    <source>
        <dbReference type="EMBL" id="GAA5507757.1"/>
    </source>
</evidence>
<dbReference type="EMBL" id="BAABRO010000006">
    <property type="protein sequence ID" value="GAA5507757.1"/>
    <property type="molecule type" value="Genomic_DNA"/>
</dbReference>
<name>A0ABP9VVC4_9BACT</name>
<comment type="caution">
    <text evidence="1">The sequence shown here is derived from an EMBL/GenBank/DDBJ whole genome shotgun (WGS) entry which is preliminary data.</text>
</comment>
<reference evidence="1 2" key="1">
    <citation type="submission" date="2024-02" db="EMBL/GenBank/DDBJ databases">
        <title>Rhodopirellula caenicola NBRC 110016.</title>
        <authorList>
            <person name="Ichikawa N."/>
            <person name="Katano-Makiyama Y."/>
            <person name="Hidaka K."/>
        </authorList>
    </citation>
    <scope>NUCLEOTIDE SEQUENCE [LARGE SCALE GENOMIC DNA]</scope>
    <source>
        <strain evidence="1 2">NBRC 110016</strain>
    </source>
</reference>